<dbReference type="SMART" id="SM00060">
    <property type="entry name" value="FN3"/>
    <property type="match status" value="1"/>
</dbReference>
<evidence type="ECO:0000313" key="5">
    <source>
        <dbReference type="Proteomes" id="UP000677054"/>
    </source>
</evidence>
<dbReference type="InterPro" id="IPR027417">
    <property type="entry name" value="P-loop_NTPase"/>
</dbReference>
<protein>
    <recommendedName>
        <fullName evidence="3">Fibronectin type-III domain-containing protein</fullName>
    </recommendedName>
</protein>
<evidence type="ECO:0000313" key="4">
    <source>
        <dbReference type="EMBL" id="CAD7242302.1"/>
    </source>
</evidence>
<evidence type="ECO:0000256" key="1">
    <source>
        <dbReference type="RuleBase" id="RU004560"/>
    </source>
</evidence>
<dbReference type="PANTHER" id="PTHR32046">
    <property type="entry name" value="G DOMAIN-CONTAINING PROTEIN"/>
    <property type="match status" value="1"/>
</dbReference>
<accession>A0A7R8ZZ68</accession>
<dbReference type="CDD" id="cd00882">
    <property type="entry name" value="Ras_like_GTPase"/>
    <property type="match status" value="1"/>
</dbReference>
<dbReference type="AlphaFoldDB" id="A0A7R8ZZ68"/>
<feature type="domain" description="Fibronectin type-III" evidence="3">
    <location>
        <begin position="15"/>
        <end position="111"/>
    </location>
</feature>
<sequence length="573" mass="64202">MLNNGGSGRPEVFIPPGEPSQVLVQAFPATGILEVHWSEPFIGGNNVTEYVVWFRTDRDPPENWNLIRTTTSPGTIHGIIPGLRYSFKVSVTSCLGSGPFSSTVNWEIPSMRLHSAHPQPPTVHSPLLVDIEPNSLASQFSFPDRVITSRHTIHDPVMTRQNSNPDQVIIRQDSIPDQFMIRQNSIPEQSNQELWTKCRSLQKTSWKPADVLRERGTRSHHARPVYQVKTEYTMKDPDSRTAKCQLSFDSIHRDKEEKVIILLGATGAGKSTLVNALVNHFYGVEWEDSFRLELIPDTESREPKALSQTSWITAYTLPWQEGCQAPYNLTIVDTPGFGDTTGLVGDKSITTQLQTFFTKGESEGLDHLNGIGFVLQASNSRLTPTEKYIMDSILSAFGKDVVNSIYLMITFADSKSPPVLNAVEELDIPHVGEHVNSQHRFQTYTVEETKTMDDLKNSYGKALQGRMTAEKLMFASRQKYEDILNDTMDLVCDAHQNLCELDKIALKPNPLAIGDYLDLLISSESNQIKPGWMERLTKAELDESDMETAEAQFPSSSELSLPVFQGDVQQPLH</sequence>
<gene>
    <name evidence="4" type="ORF">DSTB1V02_LOCUS2271</name>
</gene>
<dbReference type="OrthoDB" id="2386367at2759"/>
<keyword evidence="5" id="KW-1185">Reference proteome</keyword>
<proteinExistence type="inferred from homology"/>
<organism evidence="4">
    <name type="scientific">Darwinula stevensoni</name>
    <dbReference type="NCBI Taxonomy" id="69355"/>
    <lineage>
        <taxon>Eukaryota</taxon>
        <taxon>Metazoa</taxon>
        <taxon>Ecdysozoa</taxon>
        <taxon>Arthropoda</taxon>
        <taxon>Crustacea</taxon>
        <taxon>Oligostraca</taxon>
        <taxon>Ostracoda</taxon>
        <taxon>Podocopa</taxon>
        <taxon>Podocopida</taxon>
        <taxon>Darwinulocopina</taxon>
        <taxon>Darwinuloidea</taxon>
        <taxon>Darwinulidae</taxon>
        <taxon>Darwinula</taxon>
    </lineage>
</organism>
<keyword evidence="1" id="KW-0342">GTP-binding</keyword>
<dbReference type="SUPFAM" id="SSF49265">
    <property type="entry name" value="Fibronectin type III"/>
    <property type="match status" value="1"/>
</dbReference>
<keyword evidence="1" id="KW-0547">Nucleotide-binding</keyword>
<dbReference type="Proteomes" id="UP000677054">
    <property type="component" value="Unassembled WGS sequence"/>
</dbReference>
<dbReference type="CDD" id="cd00063">
    <property type="entry name" value="FN3"/>
    <property type="match status" value="1"/>
</dbReference>
<evidence type="ECO:0000256" key="2">
    <source>
        <dbReference type="SAM" id="MobiDB-lite"/>
    </source>
</evidence>
<feature type="region of interest" description="Disordered" evidence="2">
    <location>
        <begin position="543"/>
        <end position="573"/>
    </location>
</feature>
<dbReference type="GO" id="GO:0005525">
    <property type="term" value="F:GTP binding"/>
    <property type="evidence" value="ECO:0007669"/>
    <property type="project" value="UniProtKB-KW"/>
</dbReference>
<dbReference type="InterPro" id="IPR003961">
    <property type="entry name" value="FN3_dom"/>
</dbReference>
<name>A0A7R8ZZ68_9CRUS</name>
<dbReference type="EMBL" id="LR899764">
    <property type="protein sequence ID" value="CAD7242302.1"/>
    <property type="molecule type" value="Genomic_DNA"/>
</dbReference>
<dbReference type="InterPro" id="IPR030379">
    <property type="entry name" value="G_SEPTIN_dom"/>
</dbReference>
<dbReference type="InterPro" id="IPR013783">
    <property type="entry name" value="Ig-like_fold"/>
</dbReference>
<dbReference type="Gene3D" id="3.40.50.300">
    <property type="entry name" value="P-loop containing nucleotide triphosphate hydrolases"/>
    <property type="match status" value="1"/>
</dbReference>
<dbReference type="SUPFAM" id="SSF52540">
    <property type="entry name" value="P-loop containing nucleoside triphosphate hydrolases"/>
    <property type="match status" value="1"/>
</dbReference>
<dbReference type="EMBL" id="CAJPEV010000247">
    <property type="protein sequence ID" value="CAG0882938.1"/>
    <property type="molecule type" value="Genomic_DNA"/>
</dbReference>
<comment type="similarity">
    <text evidence="1">Belongs to the TRAFAC class TrmE-Era-EngA-EngB-Septin-like GTPase superfamily. Septin GTPase family.</text>
</comment>
<dbReference type="InterPro" id="IPR036116">
    <property type="entry name" value="FN3_sf"/>
</dbReference>
<dbReference type="PROSITE" id="PS50853">
    <property type="entry name" value="FN3"/>
    <property type="match status" value="1"/>
</dbReference>
<evidence type="ECO:0000259" key="3">
    <source>
        <dbReference type="PROSITE" id="PS50853"/>
    </source>
</evidence>
<reference evidence="4" key="1">
    <citation type="submission" date="2020-11" db="EMBL/GenBank/DDBJ databases">
        <authorList>
            <person name="Tran Van P."/>
        </authorList>
    </citation>
    <scope>NUCLEOTIDE SEQUENCE</scope>
</reference>
<dbReference type="PANTHER" id="PTHR32046:SF11">
    <property type="entry name" value="IMMUNE-ASSOCIATED NUCLEOTIDE-BINDING PROTEIN 10-LIKE"/>
    <property type="match status" value="1"/>
</dbReference>
<dbReference type="Pfam" id="PF00735">
    <property type="entry name" value="Septin"/>
    <property type="match status" value="1"/>
</dbReference>
<dbReference type="Gene3D" id="2.60.40.10">
    <property type="entry name" value="Immunoglobulins"/>
    <property type="match status" value="1"/>
</dbReference>